<proteinExistence type="predicted"/>
<evidence type="ECO:0000313" key="2">
    <source>
        <dbReference type="EMBL" id="PWA72594.1"/>
    </source>
</evidence>
<keyword evidence="3" id="KW-1185">Reference proteome</keyword>
<dbReference type="PANTHER" id="PTHR36756">
    <property type="entry name" value="EXPRESSED PROTEIN"/>
    <property type="match status" value="1"/>
</dbReference>
<evidence type="ECO:0000256" key="1">
    <source>
        <dbReference type="SAM" id="MobiDB-lite"/>
    </source>
</evidence>
<protein>
    <submittedName>
        <fullName evidence="2">Uncharacterized protein</fullName>
    </submittedName>
</protein>
<organism evidence="2 3">
    <name type="scientific">Artemisia annua</name>
    <name type="common">Sweet wormwood</name>
    <dbReference type="NCBI Taxonomy" id="35608"/>
    <lineage>
        <taxon>Eukaryota</taxon>
        <taxon>Viridiplantae</taxon>
        <taxon>Streptophyta</taxon>
        <taxon>Embryophyta</taxon>
        <taxon>Tracheophyta</taxon>
        <taxon>Spermatophyta</taxon>
        <taxon>Magnoliopsida</taxon>
        <taxon>eudicotyledons</taxon>
        <taxon>Gunneridae</taxon>
        <taxon>Pentapetalae</taxon>
        <taxon>asterids</taxon>
        <taxon>campanulids</taxon>
        <taxon>Asterales</taxon>
        <taxon>Asteraceae</taxon>
        <taxon>Asteroideae</taxon>
        <taxon>Anthemideae</taxon>
        <taxon>Artemisiinae</taxon>
        <taxon>Artemisia</taxon>
    </lineage>
</organism>
<accession>A0A2U1NGG0</accession>
<reference evidence="2 3" key="1">
    <citation type="journal article" date="2018" name="Mol. Plant">
        <title>The genome of Artemisia annua provides insight into the evolution of Asteraceae family and artemisinin biosynthesis.</title>
        <authorList>
            <person name="Shen Q."/>
            <person name="Zhang L."/>
            <person name="Liao Z."/>
            <person name="Wang S."/>
            <person name="Yan T."/>
            <person name="Shi P."/>
            <person name="Liu M."/>
            <person name="Fu X."/>
            <person name="Pan Q."/>
            <person name="Wang Y."/>
            <person name="Lv Z."/>
            <person name="Lu X."/>
            <person name="Zhang F."/>
            <person name="Jiang W."/>
            <person name="Ma Y."/>
            <person name="Chen M."/>
            <person name="Hao X."/>
            <person name="Li L."/>
            <person name="Tang Y."/>
            <person name="Lv G."/>
            <person name="Zhou Y."/>
            <person name="Sun X."/>
            <person name="Brodelius P.E."/>
            <person name="Rose J.K.C."/>
            <person name="Tang K."/>
        </authorList>
    </citation>
    <scope>NUCLEOTIDE SEQUENCE [LARGE SCALE GENOMIC DNA]</scope>
    <source>
        <strain evidence="3">cv. Huhao1</strain>
        <tissue evidence="2">Leaf</tissue>
    </source>
</reference>
<feature type="region of interest" description="Disordered" evidence="1">
    <location>
        <begin position="80"/>
        <end position="107"/>
    </location>
</feature>
<evidence type="ECO:0000313" key="3">
    <source>
        <dbReference type="Proteomes" id="UP000245207"/>
    </source>
</evidence>
<dbReference type="AlphaFoldDB" id="A0A2U1NGG0"/>
<feature type="compositionally biased region" description="Basic and acidic residues" evidence="1">
    <location>
        <begin position="98"/>
        <end position="107"/>
    </location>
</feature>
<dbReference type="PANTHER" id="PTHR36756:SF1">
    <property type="entry name" value="EXPRESSED PROTEIN"/>
    <property type="match status" value="1"/>
</dbReference>
<dbReference type="EMBL" id="PKPP01002874">
    <property type="protein sequence ID" value="PWA72594.1"/>
    <property type="molecule type" value="Genomic_DNA"/>
</dbReference>
<dbReference type="Proteomes" id="UP000245207">
    <property type="component" value="Unassembled WGS sequence"/>
</dbReference>
<dbReference type="STRING" id="35608.A0A2U1NGG0"/>
<name>A0A2U1NGG0_ARTAN</name>
<gene>
    <name evidence="2" type="ORF">CTI12_AA269190</name>
</gene>
<comment type="caution">
    <text evidence="2">The sequence shown here is derived from an EMBL/GenBank/DDBJ whole genome shotgun (WGS) entry which is preliminary data.</text>
</comment>
<dbReference type="OrthoDB" id="1938010at2759"/>
<sequence>MDEKRRLPSWMVRKPKEEVQDEEEVSVVTECTKPKAKRVARVKDEGLASDGDSFLVKCGTKRKKKEKEVVEKDVIECRDVEEEGGGGEKRKRGRAGRKGGERCVSRKKKEKDCELEFDGIDEIQRLSSGEEDEDELTMEDMLMIAKECVENDKSAKGQQQPSERQCELKKKSSHVFSSMARTSPIAPQDTVTHNIVETASRRDSVENTSEVTLTDFKTTDDPAQDMLDLFLGPLLNKPIRKEETSSTKGVVIPREITSQKQDPVISDKPITFAKKKSSLRDAVAMLLES</sequence>